<dbReference type="RefSeq" id="WP_344154226.1">
    <property type="nucleotide sequence ID" value="NZ_BAAANF010000015.1"/>
</dbReference>
<comment type="caution">
    <text evidence="2">The sequence shown here is derived from an EMBL/GenBank/DDBJ whole genome shotgun (WGS) entry which is preliminary data.</text>
</comment>
<accession>A0ABP4TQ44</accession>
<protein>
    <recommendedName>
        <fullName evidence="4">Phospholipase C/D domain-containing protein</fullName>
    </recommendedName>
</protein>
<organism evidence="2 3">
    <name type="scientific">Kribbella yunnanensis</name>
    <dbReference type="NCBI Taxonomy" id="190194"/>
    <lineage>
        <taxon>Bacteria</taxon>
        <taxon>Bacillati</taxon>
        <taxon>Actinomycetota</taxon>
        <taxon>Actinomycetes</taxon>
        <taxon>Propionibacteriales</taxon>
        <taxon>Kribbellaceae</taxon>
        <taxon>Kribbella</taxon>
    </lineage>
</organism>
<gene>
    <name evidence="2" type="ORF">GCM10009745_41370</name>
</gene>
<keyword evidence="3" id="KW-1185">Reference proteome</keyword>
<evidence type="ECO:0000313" key="2">
    <source>
        <dbReference type="EMBL" id="GAA1691735.1"/>
    </source>
</evidence>
<sequence length="330" mass="36094">MKQHGDGHWCGHREITYKAVEKLYQSQSRDGLSQADYAKQLDEAQAYQDRPLGAGVIKNFNGTGLPFVYVGPGKTAHSAYANPDAQREHFMADPYRRGADNLRSNTEYLFEELAAAHAAESPRDEMMHLGAAVHALQDSYSGAHAWRELSVYDGDPTARVQSLHVFTPGHVIGLDEHRNTHADEFDSPPESSGSTLAAVEATYRMVRAYEQTRELPPQEAELARRAALDELVRPADNVVVNLHPTPEWTAERDTRLQLEQAGPKVQPAEEQAEVAEEVAVVSPEVAQLHRLQAGLAAPGRVSPDGGQAPAERPSRGVSQEKDSGGVRRGG</sequence>
<evidence type="ECO:0008006" key="4">
    <source>
        <dbReference type="Google" id="ProtNLM"/>
    </source>
</evidence>
<proteinExistence type="predicted"/>
<name>A0ABP4TQ44_9ACTN</name>
<evidence type="ECO:0000313" key="3">
    <source>
        <dbReference type="Proteomes" id="UP001500280"/>
    </source>
</evidence>
<dbReference type="EMBL" id="BAAANF010000015">
    <property type="protein sequence ID" value="GAA1691735.1"/>
    <property type="molecule type" value="Genomic_DNA"/>
</dbReference>
<feature type="region of interest" description="Disordered" evidence="1">
    <location>
        <begin position="291"/>
        <end position="330"/>
    </location>
</feature>
<dbReference type="Proteomes" id="UP001500280">
    <property type="component" value="Unassembled WGS sequence"/>
</dbReference>
<evidence type="ECO:0000256" key="1">
    <source>
        <dbReference type="SAM" id="MobiDB-lite"/>
    </source>
</evidence>
<reference evidence="3" key="1">
    <citation type="journal article" date="2019" name="Int. J. Syst. Evol. Microbiol.">
        <title>The Global Catalogue of Microorganisms (GCM) 10K type strain sequencing project: providing services to taxonomists for standard genome sequencing and annotation.</title>
        <authorList>
            <consortium name="The Broad Institute Genomics Platform"/>
            <consortium name="The Broad Institute Genome Sequencing Center for Infectious Disease"/>
            <person name="Wu L."/>
            <person name="Ma J."/>
        </authorList>
    </citation>
    <scope>NUCLEOTIDE SEQUENCE [LARGE SCALE GENOMIC DNA]</scope>
    <source>
        <strain evidence="3">JCM 14307</strain>
    </source>
</reference>
<feature type="compositionally biased region" description="Basic and acidic residues" evidence="1">
    <location>
        <begin position="312"/>
        <end position="330"/>
    </location>
</feature>